<reference evidence="2" key="2">
    <citation type="submission" date="2018-05" db="EMBL/GenBank/DDBJ databases">
        <title>OmerRS3 (Oryza meridionalis Reference Sequence Version 3).</title>
        <authorList>
            <person name="Zhang J."/>
            <person name="Kudrna D."/>
            <person name="Lee S."/>
            <person name="Talag J."/>
            <person name="Welchert J."/>
            <person name="Wing R.A."/>
        </authorList>
    </citation>
    <scope>NUCLEOTIDE SEQUENCE [LARGE SCALE GENOMIC DNA]</scope>
    <source>
        <strain evidence="2">cv. OR44</strain>
    </source>
</reference>
<feature type="region of interest" description="Disordered" evidence="1">
    <location>
        <begin position="100"/>
        <end position="125"/>
    </location>
</feature>
<dbReference type="Proteomes" id="UP000008021">
    <property type="component" value="Chromosome 2"/>
</dbReference>
<dbReference type="HOGENOM" id="CLU_1996245_0_0_1"/>
<organism evidence="2">
    <name type="scientific">Oryza meridionalis</name>
    <dbReference type="NCBI Taxonomy" id="40149"/>
    <lineage>
        <taxon>Eukaryota</taxon>
        <taxon>Viridiplantae</taxon>
        <taxon>Streptophyta</taxon>
        <taxon>Embryophyta</taxon>
        <taxon>Tracheophyta</taxon>
        <taxon>Spermatophyta</taxon>
        <taxon>Magnoliopsida</taxon>
        <taxon>Liliopsida</taxon>
        <taxon>Poales</taxon>
        <taxon>Poaceae</taxon>
        <taxon>BOP clade</taxon>
        <taxon>Oryzoideae</taxon>
        <taxon>Oryzeae</taxon>
        <taxon>Oryzinae</taxon>
        <taxon>Oryza</taxon>
    </lineage>
</organism>
<keyword evidence="3" id="KW-1185">Reference proteome</keyword>
<feature type="compositionally biased region" description="Basic residues" evidence="1">
    <location>
        <begin position="42"/>
        <end position="59"/>
    </location>
</feature>
<feature type="compositionally biased region" description="Low complexity" evidence="1">
    <location>
        <begin position="8"/>
        <end position="21"/>
    </location>
</feature>
<evidence type="ECO:0000313" key="3">
    <source>
        <dbReference type="Proteomes" id="UP000008021"/>
    </source>
</evidence>
<proteinExistence type="predicted"/>
<sequence length="125" mass="13897">MAAKPPSDQAAPDRPCPAAAAKPRRRRAADPQAISRSPPPPHRCRAAARNRRRTRRPPRLGRPPPVRLSPYKFRVRDWGFWELWDFCFEMGSVAGQVECGPSGKGEGSGKFRPNAAEMVKQGPNE</sequence>
<reference evidence="2" key="1">
    <citation type="submission" date="2015-04" db="UniProtKB">
        <authorList>
            <consortium name="EnsemblPlants"/>
        </authorList>
    </citation>
    <scope>IDENTIFICATION</scope>
</reference>
<evidence type="ECO:0000256" key="1">
    <source>
        <dbReference type="SAM" id="MobiDB-lite"/>
    </source>
</evidence>
<evidence type="ECO:0000313" key="2">
    <source>
        <dbReference type="EnsemblPlants" id="OMERI02G33360.1"/>
    </source>
</evidence>
<dbReference type="EnsemblPlants" id="OMERI02G33360.1">
    <property type="protein sequence ID" value="OMERI02G33360.1"/>
    <property type="gene ID" value="OMERI02G33360"/>
</dbReference>
<protein>
    <submittedName>
        <fullName evidence="2">Uncharacterized protein</fullName>
    </submittedName>
</protein>
<dbReference type="Gramene" id="OMERI02G33360.1">
    <property type="protein sequence ID" value="OMERI02G33360.1"/>
    <property type="gene ID" value="OMERI02G33360"/>
</dbReference>
<feature type="region of interest" description="Disordered" evidence="1">
    <location>
        <begin position="1"/>
        <end position="69"/>
    </location>
</feature>
<accession>A0A0E0CSF0</accession>
<dbReference type="AlphaFoldDB" id="A0A0E0CSF0"/>
<name>A0A0E0CSF0_9ORYZ</name>